<keyword evidence="1" id="KW-0732">Signal</keyword>
<evidence type="ECO:0000313" key="3">
    <source>
        <dbReference type="EMBL" id="MCW3787549.1"/>
    </source>
</evidence>
<organism evidence="3 4">
    <name type="scientific">Plebeiibacterium sediminum</name>
    <dbReference type="NCBI Taxonomy" id="2992112"/>
    <lineage>
        <taxon>Bacteria</taxon>
        <taxon>Pseudomonadati</taxon>
        <taxon>Bacteroidota</taxon>
        <taxon>Bacteroidia</taxon>
        <taxon>Marinilabiliales</taxon>
        <taxon>Marinilabiliaceae</taxon>
        <taxon>Plebeiibacterium</taxon>
    </lineage>
</organism>
<name>A0AAE3M5K9_9BACT</name>
<dbReference type="Pfam" id="PF17116">
    <property type="entry name" value="T9SS_plug_1st"/>
    <property type="match status" value="1"/>
</dbReference>
<protein>
    <submittedName>
        <fullName evidence="3">DUF5103 domain-containing protein</fullName>
    </submittedName>
</protein>
<feature type="domain" description="Type 9 secretion system plug protein N-terminal" evidence="2">
    <location>
        <begin position="33"/>
        <end position="158"/>
    </location>
</feature>
<comment type="caution">
    <text evidence="3">The sequence shown here is derived from an EMBL/GenBank/DDBJ whole genome shotgun (WGS) entry which is preliminary data.</text>
</comment>
<evidence type="ECO:0000256" key="1">
    <source>
        <dbReference type="SAM" id="SignalP"/>
    </source>
</evidence>
<gene>
    <name evidence="3" type="ORF">OM075_13830</name>
</gene>
<feature type="signal peptide" evidence="1">
    <location>
        <begin position="1"/>
        <end position="21"/>
    </location>
</feature>
<proteinExistence type="predicted"/>
<dbReference type="Proteomes" id="UP001209229">
    <property type="component" value="Unassembled WGS sequence"/>
</dbReference>
<keyword evidence="4" id="KW-1185">Reference proteome</keyword>
<dbReference type="RefSeq" id="WP_301191114.1">
    <property type="nucleotide sequence ID" value="NZ_JAPDPJ010000031.1"/>
</dbReference>
<dbReference type="EMBL" id="JAPDPJ010000031">
    <property type="protein sequence ID" value="MCW3787549.1"/>
    <property type="molecule type" value="Genomic_DNA"/>
</dbReference>
<accession>A0AAE3M5K9</accession>
<sequence length="421" mass="50060">MFNKFTTILILIACFSQISKAQSYQNQILSSSIETVMCHKEGWPLSYPMINLNTDERIELSFDDLAKDSKNYYYSVIHCNRDWEPSNISEQEYLVGINQNPILDYQFSFNTTVNYVHYNLKIPNEDISLNYSGNYIIKVYEDFNSDEPVLIQKFMVVEQRVQIDAEIRYAMNSAVLREQQDINFTIRYNNFNISNPLDEVKVSVFQNHRMDNAIYDIKPQFIKPQELVYNYNREIVFEGGNEFRWLDLRTYDFKVEGIYDIQFHEPFYHLDLKPSSPRNNKSYFFQNDFNGRYVIETRENRDPDTEAEYVMVHFYFPKTEPYPGGDIFILGGLTNWKLNNNSKMKYNPDFKRYEKTLLLKQGFYNYLYAFKPNQLDKATVGFIEGSYSQTENDYLFLVYYRNISDHYDRLIGAAQKNSVKP</sequence>
<feature type="chain" id="PRO_5042165078" evidence="1">
    <location>
        <begin position="22"/>
        <end position="421"/>
    </location>
</feature>
<dbReference type="InterPro" id="IPR031345">
    <property type="entry name" value="T9SS_Plug_N"/>
</dbReference>
<dbReference type="AlphaFoldDB" id="A0AAE3M5K9"/>
<evidence type="ECO:0000259" key="2">
    <source>
        <dbReference type="Pfam" id="PF17116"/>
    </source>
</evidence>
<reference evidence="3" key="1">
    <citation type="submission" date="2022-10" db="EMBL/GenBank/DDBJ databases">
        <authorList>
            <person name="Yu W.X."/>
        </authorList>
    </citation>
    <scope>NUCLEOTIDE SEQUENCE</scope>
    <source>
        <strain evidence="3">AAT</strain>
    </source>
</reference>
<evidence type="ECO:0000313" key="4">
    <source>
        <dbReference type="Proteomes" id="UP001209229"/>
    </source>
</evidence>